<evidence type="ECO:0000256" key="11">
    <source>
        <dbReference type="ARBA" id="ARBA00055464"/>
    </source>
</evidence>
<feature type="domain" description="Peptidase M14" evidence="17">
    <location>
        <begin position="127"/>
        <end position="457"/>
    </location>
</feature>
<dbReference type="PANTHER" id="PTHR11705:SF143">
    <property type="entry name" value="SLL0236 PROTEIN"/>
    <property type="match status" value="1"/>
</dbReference>
<evidence type="ECO:0000256" key="8">
    <source>
        <dbReference type="ARBA" id="ARBA00022833"/>
    </source>
</evidence>
<dbReference type="Gene3D" id="3.40.630.10">
    <property type="entry name" value="Zn peptidases"/>
    <property type="match status" value="1"/>
</dbReference>
<protein>
    <recommendedName>
        <fullName evidence="13">Zinc carboxypeptidase</fullName>
        <ecNumber evidence="12">3.4.17.18</ecNumber>
    </recommendedName>
</protein>
<dbReference type="GO" id="GO:0005615">
    <property type="term" value="C:extracellular space"/>
    <property type="evidence" value="ECO:0007669"/>
    <property type="project" value="TreeGrafter"/>
</dbReference>
<dbReference type="FunFam" id="3.40.630.10:FF:000084">
    <property type="entry name" value="Carboxypeptidase B2"/>
    <property type="match status" value="1"/>
</dbReference>
<comment type="cofactor">
    <cofactor evidence="1">
        <name>Zn(2+)</name>
        <dbReference type="ChEBI" id="CHEBI:29105"/>
    </cofactor>
</comment>
<evidence type="ECO:0000313" key="18">
    <source>
        <dbReference type="EMBL" id="MQS12173.1"/>
    </source>
</evidence>
<feature type="chain" id="PRO_5026984574" description="Zinc carboxypeptidase" evidence="16">
    <location>
        <begin position="31"/>
        <end position="468"/>
    </location>
</feature>
<dbReference type="RefSeq" id="WP_153460617.1">
    <property type="nucleotide sequence ID" value="NZ_WBOF01000001.1"/>
</dbReference>
<organism evidence="18 19">
    <name type="scientific">Streptomyces kaniharaensis</name>
    <dbReference type="NCBI Taxonomy" id="212423"/>
    <lineage>
        <taxon>Bacteria</taxon>
        <taxon>Bacillati</taxon>
        <taxon>Actinomycetota</taxon>
        <taxon>Actinomycetes</taxon>
        <taxon>Kitasatosporales</taxon>
        <taxon>Streptomycetaceae</taxon>
        <taxon>Streptomyces</taxon>
    </lineage>
</organism>
<evidence type="ECO:0000256" key="14">
    <source>
        <dbReference type="PROSITE-ProRule" id="PRU01379"/>
    </source>
</evidence>
<dbReference type="Pfam" id="PF00246">
    <property type="entry name" value="Peptidase_M14"/>
    <property type="match status" value="1"/>
</dbReference>
<evidence type="ECO:0000256" key="2">
    <source>
        <dbReference type="ARBA" id="ARBA00005988"/>
    </source>
</evidence>
<reference evidence="18 19" key="1">
    <citation type="submission" date="2019-09" db="EMBL/GenBank/DDBJ databases">
        <title>Genome Sequences of Streptomyces kaniharaensis ATCC 21070.</title>
        <authorList>
            <person name="Zhu W."/>
            <person name="De Crecy-Lagard V."/>
            <person name="Richards N.G."/>
        </authorList>
    </citation>
    <scope>NUCLEOTIDE SEQUENCE [LARGE SCALE GENOMIC DNA]</scope>
    <source>
        <strain evidence="18 19">SF-557</strain>
    </source>
</reference>
<feature type="region of interest" description="Disordered" evidence="15">
    <location>
        <begin position="94"/>
        <end position="119"/>
    </location>
</feature>
<dbReference type="Proteomes" id="UP000450000">
    <property type="component" value="Unassembled WGS sequence"/>
</dbReference>
<dbReference type="AlphaFoldDB" id="A0A6N7KRB7"/>
<dbReference type="EMBL" id="WBOF01000001">
    <property type="protein sequence ID" value="MQS12173.1"/>
    <property type="molecule type" value="Genomic_DNA"/>
</dbReference>
<dbReference type="EC" id="3.4.17.18" evidence="12"/>
<evidence type="ECO:0000256" key="3">
    <source>
        <dbReference type="ARBA" id="ARBA00022645"/>
    </source>
</evidence>
<evidence type="ECO:0000256" key="10">
    <source>
        <dbReference type="ARBA" id="ARBA00050859"/>
    </source>
</evidence>
<comment type="caution">
    <text evidence="18">The sequence shown here is derived from an EMBL/GenBank/DDBJ whole genome shotgun (WGS) entry which is preliminary data.</text>
</comment>
<comment type="similarity">
    <text evidence="2 14">Belongs to the peptidase M14 family.</text>
</comment>
<evidence type="ECO:0000256" key="1">
    <source>
        <dbReference type="ARBA" id="ARBA00001947"/>
    </source>
</evidence>
<accession>A0A6N7KRB7</accession>
<dbReference type="InterPro" id="IPR000834">
    <property type="entry name" value="Peptidase_M14"/>
</dbReference>
<evidence type="ECO:0000256" key="12">
    <source>
        <dbReference type="ARBA" id="ARBA00066554"/>
    </source>
</evidence>
<keyword evidence="4" id="KW-0645">Protease</keyword>
<dbReference type="GO" id="GO:0008270">
    <property type="term" value="F:zinc ion binding"/>
    <property type="evidence" value="ECO:0007669"/>
    <property type="project" value="InterPro"/>
</dbReference>
<gene>
    <name evidence="18" type="ORF">F7Q99_07650</name>
</gene>
<dbReference type="OrthoDB" id="5240362at2"/>
<dbReference type="GO" id="GO:0006508">
    <property type="term" value="P:proteolysis"/>
    <property type="evidence" value="ECO:0007669"/>
    <property type="project" value="UniProtKB-KW"/>
</dbReference>
<proteinExistence type="inferred from homology"/>
<evidence type="ECO:0000313" key="19">
    <source>
        <dbReference type="Proteomes" id="UP000450000"/>
    </source>
</evidence>
<keyword evidence="7" id="KW-0378">Hydrolase</keyword>
<feature type="signal peptide" evidence="16">
    <location>
        <begin position="1"/>
        <end position="30"/>
    </location>
</feature>
<evidence type="ECO:0000256" key="13">
    <source>
        <dbReference type="ARBA" id="ARBA00074273"/>
    </source>
</evidence>
<keyword evidence="6 16" id="KW-0732">Signal</keyword>
<keyword evidence="3 18" id="KW-0121">Carboxypeptidase</keyword>
<sequence length="468" mass="50024">MARKRSTTLAAGTVAALTVLALSAAPMATAQNTRPSAAQSMVVYRVPTHTAEDARTLSAEGFDLLEHRQGSDLFVLGDAREGTRLRLLGFAPTVEQTLPGPTPTPLRPPPRSGQLPTANPDETYYGGYHTVNAHYAHLDQVASQHPDLATVVTYGQSWRKQTGKPNGYDLKAVCITKLTAGDCRRTPNSAKPRFFLMSQIHARELTTGEVSWRWIDHLTGGYGTDKDVTALLDSTEIWVVPIANPDGVDIVQQGGDSPNYQRKNADDANGGSCDLFGQTGVDLNRNAGTHWGGLGTSTDPCSEIYLGPQADSEVENSALEGLFRDLYPAVRGPGDTDPAPADTRGIMITMHSDASMVIFPWGHDRAVHTGNDAALRALAGKLGALTGYQPGQAGEILYDAAGGTDDWIYDKLGTASFTIEVGDSDSRGCSGFMPAYSCQDSYFWPKMKPALMYAATHAPAPYSTTAGD</sequence>
<evidence type="ECO:0000256" key="4">
    <source>
        <dbReference type="ARBA" id="ARBA00022670"/>
    </source>
</evidence>
<dbReference type="PANTHER" id="PTHR11705">
    <property type="entry name" value="PROTEASE FAMILY M14 CARBOXYPEPTIDASE A,B"/>
    <property type="match status" value="1"/>
</dbReference>
<feature type="compositionally biased region" description="Pro residues" evidence="15">
    <location>
        <begin position="100"/>
        <end position="111"/>
    </location>
</feature>
<comment type="function">
    <text evidence="11">Carboxypeptidase that possesses the specificities of both mammalian Cpase A and B. Thus shows broad substrate specificity, being able to cleave Cbz-Gly-Leu, Cbz-Gly-Val, Cbz-Gly-Phe, Cbz-Gly-Lys and Bz-Gly-Arg in vitro.</text>
</comment>
<evidence type="ECO:0000256" key="6">
    <source>
        <dbReference type="ARBA" id="ARBA00022729"/>
    </source>
</evidence>
<keyword evidence="5" id="KW-0479">Metal-binding</keyword>
<dbReference type="SUPFAM" id="SSF53187">
    <property type="entry name" value="Zn-dependent exopeptidases"/>
    <property type="match status" value="1"/>
</dbReference>
<dbReference type="PRINTS" id="PR00765">
    <property type="entry name" value="CRBOXYPTASEA"/>
</dbReference>
<dbReference type="GO" id="GO:0004181">
    <property type="term" value="F:metallocarboxypeptidase activity"/>
    <property type="evidence" value="ECO:0007669"/>
    <property type="project" value="InterPro"/>
</dbReference>
<keyword evidence="8" id="KW-0862">Zinc</keyword>
<feature type="active site" description="Proton donor/acceptor" evidence="14">
    <location>
        <position position="420"/>
    </location>
</feature>
<comment type="catalytic activity">
    <reaction evidence="10">
        <text>Releases a C-terminal residue, which may be hydrophobic or positively charged.</text>
        <dbReference type="EC" id="3.4.17.18"/>
    </reaction>
</comment>
<evidence type="ECO:0000256" key="5">
    <source>
        <dbReference type="ARBA" id="ARBA00022723"/>
    </source>
</evidence>
<name>A0A6N7KRB7_9ACTN</name>
<keyword evidence="9" id="KW-0482">Metalloprotease</keyword>
<evidence type="ECO:0000259" key="17">
    <source>
        <dbReference type="PROSITE" id="PS52035"/>
    </source>
</evidence>
<keyword evidence="19" id="KW-1185">Reference proteome</keyword>
<dbReference type="SMART" id="SM00631">
    <property type="entry name" value="Zn_pept"/>
    <property type="match status" value="1"/>
</dbReference>
<evidence type="ECO:0000256" key="9">
    <source>
        <dbReference type="ARBA" id="ARBA00023049"/>
    </source>
</evidence>
<evidence type="ECO:0000256" key="16">
    <source>
        <dbReference type="SAM" id="SignalP"/>
    </source>
</evidence>
<dbReference type="PROSITE" id="PS52035">
    <property type="entry name" value="PEPTIDASE_M14"/>
    <property type="match status" value="1"/>
</dbReference>
<evidence type="ECO:0000256" key="15">
    <source>
        <dbReference type="SAM" id="MobiDB-lite"/>
    </source>
</evidence>
<evidence type="ECO:0000256" key="7">
    <source>
        <dbReference type="ARBA" id="ARBA00022801"/>
    </source>
</evidence>